<proteinExistence type="predicted"/>
<evidence type="ECO:0000313" key="3">
    <source>
        <dbReference type="Proteomes" id="UP000315971"/>
    </source>
</evidence>
<dbReference type="Proteomes" id="UP000315971">
    <property type="component" value="Unassembled WGS sequence"/>
</dbReference>
<keyword evidence="1" id="KW-0472">Membrane</keyword>
<organism evidence="2 3">
    <name type="scientific">Solitalea koreensis</name>
    <dbReference type="NCBI Taxonomy" id="543615"/>
    <lineage>
        <taxon>Bacteria</taxon>
        <taxon>Pseudomonadati</taxon>
        <taxon>Bacteroidota</taxon>
        <taxon>Sphingobacteriia</taxon>
        <taxon>Sphingobacteriales</taxon>
        <taxon>Sphingobacteriaceae</taxon>
        <taxon>Solitalea</taxon>
    </lineage>
</organism>
<dbReference type="AlphaFoldDB" id="A0A521AGY0"/>
<protein>
    <submittedName>
        <fullName evidence="2">Uncharacterized protein</fullName>
    </submittedName>
</protein>
<keyword evidence="3" id="KW-1185">Reference proteome</keyword>
<accession>A0A521AGY0</accession>
<gene>
    <name evidence="2" type="ORF">SAMN06265350_101149</name>
</gene>
<dbReference type="EMBL" id="FXSZ01000001">
    <property type="protein sequence ID" value="SMO34033.1"/>
    <property type="molecule type" value="Genomic_DNA"/>
</dbReference>
<reference evidence="2 3" key="1">
    <citation type="submission" date="2017-05" db="EMBL/GenBank/DDBJ databases">
        <authorList>
            <person name="Varghese N."/>
            <person name="Submissions S."/>
        </authorList>
    </citation>
    <scope>NUCLEOTIDE SEQUENCE [LARGE SCALE GENOMIC DNA]</scope>
    <source>
        <strain evidence="2 3">DSM 21342</strain>
    </source>
</reference>
<keyword evidence="1" id="KW-0812">Transmembrane</keyword>
<feature type="transmembrane region" description="Helical" evidence="1">
    <location>
        <begin position="12"/>
        <end position="33"/>
    </location>
</feature>
<evidence type="ECO:0000313" key="2">
    <source>
        <dbReference type="EMBL" id="SMO34033.1"/>
    </source>
</evidence>
<sequence length="51" mass="5602">MKATSSNSNAGTLLLVALFIAGILLIFSLNHWLGFHNDLQNQSPKSAQMMR</sequence>
<name>A0A521AGY0_9SPHI</name>
<keyword evidence="1" id="KW-1133">Transmembrane helix</keyword>
<evidence type="ECO:0000256" key="1">
    <source>
        <dbReference type="SAM" id="Phobius"/>
    </source>
</evidence>